<keyword evidence="2" id="KW-1133">Transmembrane helix</keyword>
<evidence type="ECO:0000256" key="1">
    <source>
        <dbReference type="SAM" id="MobiDB-lite"/>
    </source>
</evidence>
<dbReference type="PANTHER" id="PTHR37706">
    <property type="entry name" value="TRANSMEMBRANE PROTEIN"/>
    <property type="match status" value="1"/>
</dbReference>
<keyword evidence="2" id="KW-0812">Transmembrane</keyword>
<sequence>MHAPVSPLSPNLLLSRNEICICRPRSRSTCAVTVRSRLSSRRHRILFASGEEGNQSVESSSGNPKTKPRFYSVNEVEATEMDMVEMMLRSKDGLKISMAVLFWISLFFWASVWNDRDGTKRSRPFWFRK</sequence>
<feature type="region of interest" description="Disordered" evidence="1">
    <location>
        <begin position="49"/>
        <end position="69"/>
    </location>
</feature>
<dbReference type="EMBL" id="LFYR01000671">
    <property type="protein sequence ID" value="KMZ71518.1"/>
    <property type="molecule type" value="Genomic_DNA"/>
</dbReference>
<dbReference type="PANTHER" id="PTHR37706:SF2">
    <property type="entry name" value="TRANSMEMBRANE PROTEIN"/>
    <property type="match status" value="1"/>
</dbReference>
<evidence type="ECO:0000256" key="2">
    <source>
        <dbReference type="SAM" id="Phobius"/>
    </source>
</evidence>
<dbReference type="Proteomes" id="UP000036987">
    <property type="component" value="Unassembled WGS sequence"/>
</dbReference>
<dbReference type="AlphaFoldDB" id="A0A0K9PR16"/>
<feature type="compositionally biased region" description="Polar residues" evidence="1">
    <location>
        <begin position="52"/>
        <end position="64"/>
    </location>
</feature>
<proteinExistence type="predicted"/>
<accession>A0A0K9PR16</accession>
<gene>
    <name evidence="3" type="ORF">ZOSMA_17G00730</name>
</gene>
<name>A0A0K9PR16_ZOSMR</name>
<protein>
    <recommendedName>
        <fullName evidence="5">Transmembrane protein</fullName>
    </recommendedName>
</protein>
<reference evidence="4" key="1">
    <citation type="journal article" date="2016" name="Nature">
        <title>The genome of the seagrass Zostera marina reveals angiosperm adaptation to the sea.</title>
        <authorList>
            <person name="Olsen J.L."/>
            <person name="Rouze P."/>
            <person name="Verhelst B."/>
            <person name="Lin Y.-C."/>
            <person name="Bayer T."/>
            <person name="Collen J."/>
            <person name="Dattolo E."/>
            <person name="De Paoli E."/>
            <person name="Dittami S."/>
            <person name="Maumus F."/>
            <person name="Michel G."/>
            <person name="Kersting A."/>
            <person name="Lauritano C."/>
            <person name="Lohaus R."/>
            <person name="Toepel M."/>
            <person name="Tonon T."/>
            <person name="Vanneste K."/>
            <person name="Amirebrahimi M."/>
            <person name="Brakel J."/>
            <person name="Bostroem C."/>
            <person name="Chovatia M."/>
            <person name="Grimwood J."/>
            <person name="Jenkins J.W."/>
            <person name="Jueterbock A."/>
            <person name="Mraz A."/>
            <person name="Stam W.T."/>
            <person name="Tice H."/>
            <person name="Bornberg-Bauer E."/>
            <person name="Green P.J."/>
            <person name="Pearson G.A."/>
            <person name="Procaccini G."/>
            <person name="Duarte C.M."/>
            <person name="Schmutz J."/>
            <person name="Reusch T.B.H."/>
            <person name="Van de Peer Y."/>
        </authorList>
    </citation>
    <scope>NUCLEOTIDE SEQUENCE [LARGE SCALE GENOMIC DNA]</scope>
    <source>
        <strain evidence="4">cv. Finnish</strain>
    </source>
</reference>
<organism evidence="3 4">
    <name type="scientific">Zostera marina</name>
    <name type="common">Eelgrass</name>
    <dbReference type="NCBI Taxonomy" id="29655"/>
    <lineage>
        <taxon>Eukaryota</taxon>
        <taxon>Viridiplantae</taxon>
        <taxon>Streptophyta</taxon>
        <taxon>Embryophyta</taxon>
        <taxon>Tracheophyta</taxon>
        <taxon>Spermatophyta</taxon>
        <taxon>Magnoliopsida</taxon>
        <taxon>Liliopsida</taxon>
        <taxon>Zosteraceae</taxon>
        <taxon>Zostera</taxon>
    </lineage>
</organism>
<evidence type="ECO:0000313" key="3">
    <source>
        <dbReference type="EMBL" id="KMZ71518.1"/>
    </source>
</evidence>
<keyword evidence="2" id="KW-0472">Membrane</keyword>
<feature type="transmembrane region" description="Helical" evidence="2">
    <location>
        <begin position="93"/>
        <end position="113"/>
    </location>
</feature>
<evidence type="ECO:0000313" key="4">
    <source>
        <dbReference type="Proteomes" id="UP000036987"/>
    </source>
</evidence>
<dbReference type="OrthoDB" id="786429at2759"/>
<evidence type="ECO:0008006" key="5">
    <source>
        <dbReference type="Google" id="ProtNLM"/>
    </source>
</evidence>
<keyword evidence="4" id="KW-1185">Reference proteome</keyword>
<comment type="caution">
    <text evidence="3">The sequence shown here is derived from an EMBL/GenBank/DDBJ whole genome shotgun (WGS) entry which is preliminary data.</text>
</comment>